<proteinExistence type="predicted"/>
<dbReference type="EMBL" id="CAJOBH010000576">
    <property type="protein sequence ID" value="CAF3802858.1"/>
    <property type="molecule type" value="Genomic_DNA"/>
</dbReference>
<name>A0A816NEL1_9BILA</name>
<dbReference type="EMBL" id="CAJNOW010013891">
    <property type="protein sequence ID" value="CAF1626550.1"/>
    <property type="molecule type" value="Genomic_DNA"/>
</dbReference>
<dbReference type="EMBL" id="CAJOBI010001728">
    <property type="protein sequence ID" value="CAF3896521.1"/>
    <property type="molecule type" value="Genomic_DNA"/>
</dbReference>
<evidence type="ECO:0000313" key="11">
    <source>
        <dbReference type="EMBL" id="CAF3896521.1"/>
    </source>
</evidence>
<dbReference type="EMBL" id="CAJOBG010000466">
    <property type="protein sequence ID" value="CAF3818311.1"/>
    <property type="molecule type" value="Genomic_DNA"/>
</dbReference>
<evidence type="ECO:0000313" key="2">
    <source>
        <dbReference type="EMBL" id="CAF1503827.1"/>
    </source>
</evidence>
<evidence type="ECO:0000313" key="10">
    <source>
        <dbReference type="EMBL" id="CAF3832407.1"/>
    </source>
</evidence>
<dbReference type="EMBL" id="CAJNRF010001848">
    <property type="protein sequence ID" value="CAF2028985.1"/>
    <property type="molecule type" value="Genomic_DNA"/>
</dbReference>
<dbReference type="Proteomes" id="UP000663856">
    <property type="component" value="Unassembled WGS sequence"/>
</dbReference>
<evidence type="ECO:0000313" key="8">
    <source>
        <dbReference type="EMBL" id="CAF3817994.1"/>
    </source>
</evidence>
<evidence type="ECO:0000313" key="6">
    <source>
        <dbReference type="EMBL" id="CAF2103808.1"/>
    </source>
</evidence>
<dbReference type="Proteomes" id="UP000681967">
    <property type="component" value="Unassembled WGS sequence"/>
</dbReference>
<dbReference type="Proteomes" id="UP000681720">
    <property type="component" value="Unassembled WGS sequence"/>
</dbReference>
<sequence>MTSDPDDKYVRYQQQRASAIPGDHISNEKKDNNDISYRRHSLAHVNFRKAIYRSLSLTQGTHENNNIQTKLIEYFIKFCFICLFIILIGSLIKLMCS</sequence>
<dbReference type="EMBL" id="CAJOBF010000536">
    <property type="protein sequence ID" value="CAF3832407.1"/>
    <property type="molecule type" value="Genomic_DNA"/>
</dbReference>
<dbReference type="Proteomes" id="UP000663887">
    <property type="component" value="Unassembled WGS sequence"/>
</dbReference>
<dbReference type="Proteomes" id="UP000663834">
    <property type="component" value="Unassembled WGS sequence"/>
</dbReference>
<dbReference type="Proteomes" id="UP000663842">
    <property type="component" value="Unassembled WGS sequence"/>
</dbReference>
<dbReference type="EMBL" id="CAJNOV010012968">
    <property type="protein sequence ID" value="CAF1503827.1"/>
    <property type="molecule type" value="Genomic_DNA"/>
</dbReference>
<dbReference type="Proteomes" id="UP000663855">
    <property type="component" value="Unassembled WGS sequence"/>
</dbReference>
<evidence type="ECO:0000256" key="1">
    <source>
        <dbReference type="SAM" id="Phobius"/>
    </source>
</evidence>
<dbReference type="EMBL" id="CAJNRG010008381">
    <property type="protein sequence ID" value="CAF2103808.1"/>
    <property type="molecule type" value="Genomic_DNA"/>
</dbReference>
<dbReference type="EMBL" id="CAJOBJ010000372">
    <property type="protein sequence ID" value="CAF3817994.1"/>
    <property type="molecule type" value="Genomic_DNA"/>
</dbReference>
<feature type="transmembrane region" description="Helical" evidence="1">
    <location>
        <begin position="74"/>
        <end position="96"/>
    </location>
</feature>
<dbReference type="AlphaFoldDB" id="A0A816NEL1"/>
<organism evidence="4 12">
    <name type="scientific">Rotaria magnacalcarata</name>
    <dbReference type="NCBI Taxonomy" id="392030"/>
    <lineage>
        <taxon>Eukaryota</taxon>
        <taxon>Metazoa</taxon>
        <taxon>Spiralia</taxon>
        <taxon>Gnathifera</taxon>
        <taxon>Rotifera</taxon>
        <taxon>Eurotatoria</taxon>
        <taxon>Bdelloidea</taxon>
        <taxon>Philodinida</taxon>
        <taxon>Philodinidae</taxon>
        <taxon>Rotaria</taxon>
    </lineage>
</organism>
<dbReference type="OrthoDB" id="10060565at2759"/>
<evidence type="ECO:0000313" key="5">
    <source>
        <dbReference type="EMBL" id="CAF2047515.1"/>
    </source>
</evidence>
<dbReference type="EMBL" id="CAJNRE010005634">
    <property type="protein sequence ID" value="CAF2047515.1"/>
    <property type="molecule type" value="Genomic_DNA"/>
</dbReference>
<dbReference type="Proteomes" id="UP000676336">
    <property type="component" value="Unassembled WGS sequence"/>
</dbReference>
<keyword evidence="1" id="KW-0812">Transmembrane</keyword>
<keyword evidence="1" id="KW-0472">Membrane</keyword>
<protein>
    <submittedName>
        <fullName evidence="4">Uncharacterized protein</fullName>
    </submittedName>
</protein>
<gene>
    <name evidence="7" type="ORF">BYL167_LOCUS3096</name>
    <name evidence="2" type="ORF">CJN711_LOCUS27405</name>
    <name evidence="8" type="ORF">GIL414_LOCUS2045</name>
    <name evidence="3" type="ORF">KQP761_LOCUS25457</name>
    <name evidence="5" type="ORF">MBJ925_LOCUS12404</name>
    <name evidence="9" type="ORF">OVN521_LOCUS4886</name>
    <name evidence="11" type="ORF">SMN809_LOCUS6405</name>
    <name evidence="10" type="ORF">UXM345_LOCUS6687</name>
    <name evidence="4" type="ORF">WKI299_LOCUS6366</name>
    <name evidence="6" type="ORF">XDN619_LOCUS19203</name>
</gene>
<evidence type="ECO:0000313" key="9">
    <source>
        <dbReference type="EMBL" id="CAF3818311.1"/>
    </source>
</evidence>
<evidence type="ECO:0000313" key="3">
    <source>
        <dbReference type="EMBL" id="CAF1626550.1"/>
    </source>
</evidence>
<reference evidence="4" key="1">
    <citation type="submission" date="2021-02" db="EMBL/GenBank/DDBJ databases">
        <authorList>
            <person name="Nowell W R."/>
        </authorList>
    </citation>
    <scope>NUCLEOTIDE SEQUENCE</scope>
</reference>
<keyword evidence="1" id="KW-1133">Transmembrane helix</keyword>
<evidence type="ECO:0000313" key="4">
    <source>
        <dbReference type="EMBL" id="CAF2028985.1"/>
    </source>
</evidence>
<dbReference type="Proteomes" id="UP000663866">
    <property type="component" value="Unassembled WGS sequence"/>
</dbReference>
<accession>A0A816NEL1</accession>
<comment type="caution">
    <text evidence="4">The sequence shown here is derived from an EMBL/GenBank/DDBJ whole genome shotgun (WGS) entry which is preliminary data.</text>
</comment>
<dbReference type="Proteomes" id="UP000663824">
    <property type="component" value="Unassembled WGS sequence"/>
</dbReference>
<evidence type="ECO:0000313" key="12">
    <source>
        <dbReference type="Proteomes" id="UP000663856"/>
    </source>
</evidence>
<evidence type="ECO:0000313" key="13">
    <source>
        <dbReference type="Proteomes" id="UP000663866"/>
    </source>
</evidence>
<evidence type="ECO:0000313" key="7">
    <source>
        <dbReference type="EMBL" id="CAF3802858.1"/>
    </source>
</evidence>
<keyword evidence="13" id="KW-1185">Reference proteome</keyword>